<dbReference type="EMBL" id="JYDL01000058">
    <property type="protein sequence ID" value="KRX19481.1"/>
    <property type="molecule type" value="Genomic_DNA"/>
</dbReference>
<comment type="caution">
    <text evidence="2">The sequence shown here is derived from an EMBL/GenBank/DDBJ whole genome shotgun (WGS) entry which is preliminary data.</text>
</comment>
<feature type="compositionally biased region" description="Basic and acidic residues" evidence="1">
    <location>
        <begin position="1"/>
        <end position="12"/>
    </location>
</feature>
<dbReference type="AlphaFoldDB" id="A0A0V0RYC0"/>
<protein>
    <recommendedName>
        <fullName evidence="4">Securin</fullName>
    </recommendedName>
</protein>
<organism evidence="2 3">
    <name type="scientific">Trichinella nelsoni</name>
    <dbReference type="NCBI Taxonomy" id="6336"/>
    <lineage>
        <taxon>Eukaryota</taxon>
        <taxon>Metazoa</taxon>
        <taxon>Ecdysozoa</taxon>
        <taxon>Nematoda</taxon>
        <taxon>Enoplea</taxon>
        <taxon>Dorylaimia</taxon>
        <taxon>Trichinellida</taxon>
        <taxon>Trichinellidae</taxon>
        <taxon>Trichinella</taxon>
    </lineage>
</organism>
<proteinExistence type="predicted"/>
<accession>A0A0V0RYC0</accession>
<feature type="region of interest" description="Disordered" evidence="1">
    <location>
        <begin position="1"/>
        <end position="25"/>
    </location>
</feature>
<gene>
    <name evidence="2" type="ORF">T07_1391</name>
</gene>
<evidence type="ECO:0008006" key="4">
    <source>
        <dbReference type="Google" id="ProtNLM"/>
    </source>
</evidence>
<dbReference type="OrthoDB" id="550309at2759"/>
<evidence type="ECO:0000256" key="1">
    <source>
        <dbReference type="SAM" id="MobiDB-lite"/>
    </source>
</evidence>
<reference evidence="2 3" key="1">
    <citation type="submission" date="2015-01" db="EMBL/GenBank/DDBJ databases">
        <title>Evolution of Trichinella species and genotypes.</title>
        <authorList>
            <person name="Korhonen P.K."/>
            <person name="Edoardo P."/>
            <person name="Giuseppe L.R."/>
            <person name="Gasser R.B."/>
        </authorList>
    </citation>
    <scope>NUCLEOTIDE SEQUENCE [LARGE SCALE GENOMIC DNA]</scope>
    <source>
        <strain evidence="2">ISS37</strain>
    </source>
</reference>
<name>A0A0V0RYC0_9BILA</name>
<dbReference type="Proteomes" id="UP000054630">
    <property type="component" value="Unassembled WGS sequence"/>
</dbReference>
<keyword evidence="3" id="KW-1185">Reference proteome</keyword>
<evidence type="ECO:0000313" key="2">
    <source>
        <dbReference type="EMBL" id="KRX19481.1"/>
    </source>
</evidence>
<evidence type="ECO:0000313" key="3">
    <source>
        <dbReference type="Proteomes" id="UP000054630"/>
    </source>
</evidence>
<sequence length="254" mass="28443">MAASKDSKEVGKTGKAKSKRKPIAPFSMILRSSAKKSNALKNYSNSVNHVEESLAEKKNKENVINFSSEKIGSNISEVKCAPGNVSSRVPFKLLEPTQNNFSPALIEVDNADDHLNIEDETEKNEFLNKTQDSVIDGDEPSTKQATHQQNRLEAVVRGNSSIANIRYCDDFTKERSECAITSSPFRQSLQMIPELNFLHSRIEITTVTNRRLMVMPYVDIGFPDFIQFNTPLPADRIVNGSDYLNLNTTEPNLF</sequence>